<dbReference type="InterPro" id="IPR016163">
    <property type="entry name" value="Ald_DH_C"/>
</dbReference>
<evidence type="ECO:0000259" key="4">
    <source>
        <dbReference type="Pfam" id="PF00171"/>
    </source>
</evidence>
<dbReference type="SUPFAM" id="SSF53720">
    <property type="entry name" value="ALDH-like"/>
    <property type="match status" value="1"/>
</dbReference>
<evidence type="ECO:0000256" key="1">
    <source>
        <dbReference type="ARBA" id="ARBA00009986"/>
    </source>
</evidence>
<proteinExistence type="inferred from homology"/>
<keyword evidence="2" id="KW-0560">Oxidoreductase</keyword>
<dbReference type="Proteomes" id="UP001501251">
    <property type="component" value="Unassembled WGS sequence"/>
</dbReference>
<dbReference type="PANTHER" id="PTHR42991:SF1">
    <property type="entry name" value="ALDEHYDE DEHYDROGENASE"/>
    <property type="match status" value="1"/>
</dbReference>
<dbReference type="Gene3D" id="3.40.605.10">
    <property type="entry name" value="Aldehyde Dehydrogenase, Chain A, domain 1"/>
    <property type="match status" value="1"/>
</dbReference>
<dbReference type="Pfam" id="PF00171">
    <property type="entry name" value="Aldedh"/>
    <property type="match status" value="1"/>
</dbReference>
<comment type="similarity">
    <text evidence="1">Belongs to the aldehyde dehydrogenase family.</text>
</comment>
<comment type="caution">
    <text evidence="5">The sequence shown here is derived from an EMBL/GenBank/DDBJ whole genome shotgun (WGS) entry which is preliminary data.</text>
</comment>
<dbReference type="InterPro" id="IPR015590">
    <property type="entry name" value="Aldehyde_DH_dom"/>
</dbReference>
<dbReference type="EMBL" id="BAABAQ010000008">
    <property type="protein sequence ID" value="GAA4196788.1"/>
    <property type="molecule type" value="Genomic_DNA"/>
</dbReference>
<evidence type="ECO:0000256" key="2">
    <source>
        <dbReference type="ARBA" id="ARBA00023002"/>
    </source>
</evidence>
<name>A0ABP8B353_9ACTN</name>
<keyword evidence="6" id="KW-1185">Reference proteome</keyword>
<dbReference type="InterPro" id="IPR016162">
    <property type="entry name" value="Ald_DH_N"/>
</dbReference>
<reference evidence="6" key="1">
    <citation type="journal article" date="2019" name="Int. J. Syst. Evol. Microbiol.">
        <title>The Global Catalogue of Microorganisms (GCM) 10K type strain sequencing project: providing services to taxonomists for standard genome sequencing and annotation.</title>
        <authorList>
            <consortium name="The Broad Institute Genomics Platform"/>
            <consortium name="The Broad Institute Genome Sequencing Center for Infectious Disease"/>
            <person name="Wu L."/>
            <person name="Ma J."/>
        </authorList>
    </citation>
    <scope>NUCLEOTIDE SEQUENCE [LARGE SCALE GENOMIC DNA]</scope>
    <source>
        <strain evidence="6">JCM 17388</strain>
    </source>
</reference>
<gene>
    <name evidence="5" type="ORF">GCM10022252_44680</name>
</gene>
<evidence type="ECO:0000256" key="3">
    <source>
        <dbReference type="SAM" id="MobiDB-lite"/>
    </source>
</evidence>
<feature type="region of interest" description="Disordered" evidence="3">
    <location>
        <begin position="1"/>
        <end position="46"/>
    </location>
</feature>
<dbReference type="InterPro" id="IPR016161">
    <property type="entry name" value="Ald_DH/histidinol_DH"/>
</dbReference>
<sequence length="542" mass="55726">MENTSAPEIRSGAGAGAVTNASAPETRAGAGAGAGTVTNASAPGIRPEVGAMRNTAEHIGVGDAGGSRSVVSRDQSLYIDGAWVEGAGSRPVRDRWTGERIGTVAEGRGEHAVRAVDAAERAMARGLPVPERARVLATAARLVEERGEEFARSITAETGKPITAARGEVGRAVQTLGWAAEETRRLTGETVPLDAVESGAGTIALTVPEARGIAAAVTPFNFPLNLVLHKVAPALAAGCAVVLKPSDKAVLVAGLLVEVFAEAGLPAGWLNLVTGTPADVVEPWIDDPRVAVISFTGSSRVGWDLKARSPRKLHVLELGSNTAMVVTGNADLERAAADAVTSALANSGQACVSLQRVYVTRGVADRFVTLLGEAFGAVRYGDPRDDATVVGPLVTTEATEGLKRSIDAAVAGGARLLAGGEVVGGVLEPTLLAEVDPDSALVCEEAFGPVASVLVVDDLDEAIRGVNSSAYALNSSIYTGDLGEAMEYAARAQAGSVLVNMPPSYRADHMPYGGVKDSGQGTEGVRYAVHELLHHKLVVLKP</sequence>
<dbReference type="InterPro" id="IPR051020">
    <property type="entry name" value="ALDH-related_metabolic_enz"/>
</dbReference>
<dbReference type="Gene3D" id="3.40.309.10">
    <property type="entry name" value="Aldehyde Dehydrogenase, Chain A, domain 2"/>
    <property type="match status" value="1"/>
</dbReference>
<protein>
    <submittedName>
        <fullName evidence="5">Aldehyde dehydrogenase family protein</fullName>
    </submittedName>
</protein>
<accession>A0ABP8B353</accession>
<evidence type="ECO:0000313" key="5">
    <source>
        <dbReference type="EMBL" id="GAA4196788.1"/>
    </source>
</evidence>
<feature type="domain" description="Aldehyde dehydrogenase" evidence="4">
    <location>
        <begin position="83"/>
        <end position="538"/>
    </location>
</feature>
<dbReference type="PANTHER" id="PTHR42991">
    <property type="entry name" value="ALDEHYDE DEHYDROGENASE"/>
    <property type="match status" value="1"/>
</dbReference>
<evidence type="ECO:0000313" key="6">
    <source>
        <dbReference type="Proteomes" id="UP001501251"/>
    </source>
</evidence>
<organism evidence="5 6">
    <name type="scientific">Streptosporangium oxazolinicum</name>
    <dbReference type="NCBI Taxonomy" id="909287"/>
    <lineage>
        <taxon>Bacteria</taxon>
        <taxon>Bacillati</taxon>
        <taxon>Actinomycetota</taxon>
        <taxon>Actinomycetes</taxon>
        <taxon>Streptosporangiales</taxon>
        <taxon>Streptosporangiaceae</taxon>
        <taxon>Streptosporangium</taxon>
    </lineage>
</organism>